<protein>
    <recommendedName>
        <fullName evidence="3">DUF1643 domain-containing protein</fullName>
    </recommendedName>
</protein>
<dbReference type="EMBL" id="JGZN01000003">
    <property type="protein sequence ID" value="KFI94073.1"/>
    <property type="molecule type" value="Genomic_DNA"/>
</dbReference>
<proteinExistence type="predicted"/>
<accession>A0A087DEX3</accession>
<gene>
    <name evidence="1" type="ORF">BISA_0108</name>
</gene>
<organism evidence="1 2">
    <name type="scientific">Bifidobacterium saguini DSM 23967</name>
    <dbReference type="NCBI Taxonomy" id="1437607"/>
    <lineage>
        <taxon>Bacteria</taxon>
        <taxon>Bacillati</taxon>
        <taxon>Actinomycetota</taxon>
        <taxon>Actinomycetes</taxon>
        <taxon>Bifidobacteriales</taxon>
        <taxon>Bifidobacteriaceae</taxon>
        <taxon>Bifidobacterium</taxon>
    </lineage>
</organism>
<dbReference type="STRING" id="1437607.BISA_0108"/>
<reference evidence="1 2" key="1">
    <citation type="submission" date="2014-03" db="EMBL/GenBank/DDBJ databases">
        <title>Genomics of Bifidobacteria.</title>
        <authorList>
            <person name="Ventura M."/>
            <person name="Milani C."/>
            <person name="Lugli G.A."/>
        </authorList>
    </citation>
    <scope>NUCLEOTIDE SEQUENCE [LARGE SCALE GENOMIC DNA]</scope>
    <source>
        <strain evidence="1 2">DSM 23967</strain>
    </source>
</reference>
<dbReference type="Pfam" id="PF07799">
    <property type="entry name" value="DUF1643"/>
    <property type="match status" value="1"/>
</dbReference>
<dbReference type="InterPro" id="IPR012441">
    <property type="entry name" value="DUF1643"/>
</dbReference>
<evidence type="ECO:0008006" key="3">
    <source>
        <dbReference type="Google" id="ProtNLM"/>
    </source>
</evidence>
<evidence type="ECO:0000313" key="1">
    <source>
        <dbReference type="EMBL" id="KFI94073.1"/>
    </source>
</evidence>
<dbReference type="AlphaFoldDB" id="A0A087DEX3"/>
<name>A0A087DEX3_9BIFI</name>
<dbReference type="Proteomes" id="UP000029066">
    <property type="component" value="Unassembled WGS sequence"/>
</dbReference>
<evidence type="ECO:0000313" key="2">
    <source>
        <dbReference type="Proteomes" id="UP000029066"/>
    </source>
</evidence>
<comment type="caution">
    <text evidence="1">The sequence shown here is derived from an EMBL/GenBank/DDBJ whole genome shotgun (WGS) entry which is preliminary data.</text>
</comment>
<sequence>MRRLIAEMPNTYIRSLADISEDGRYRYELSRTWDDALPSIAFILLNPSTADAYTDDRTVEHCVAYARRWGYGTVSMYNLYAYRTTYPKELEAQGFPIGPQNDEILKSVAASGIRIIVAWGNNAPAERINAVMAIIGRPVECLGINKNGSPKHPSRLSYNLQPQAWPY</sequence>